<dbReference type="Proteomes" id="UP001162131">
    <property type="component" value="Unassembled WGS sequence"/>
</dbReference>
<organism evidence="2 3">
    <name type="scientific">Blepharisma stoltei</name>
    <dbReference type="NCBI Taxonomy" id="1481888"/>
    <lineage>
        <taxon>Eukaryota</taxon>
        <taxon>Sar</taxon>
        <taxon>Alveolata</taxon>
        <taxon>Ciliophora</taxon>
        <taxon>Postciliodesmatophora</taxon>
        <taxon>Heterotrichea</taxon>
        <taxon>Heterotrichida</taxon>
        <taxon>Blepharismidae</taxon>
        <taxon>Blepharisma</taxon>
    </lineage>
</organism>
<keyword evidence="1" id="KW-0472">Membrane</keyword>
<sequence length="156" mass="18514">MFSFASIKLSSFFGSIFLAEEALFSLSNAIGIIWLKLIVLFFLSWRINFFLFSASFVFVFWICKAKSKLSFLFCLVSQDIFDFFLSDSKCFIRFSRVFTFKSSFFLSRSKLWIWNSEDGIVLFWEGFCDDLDWEIKLLFSVHRNRSVGKWFCLDIK</sequence>
<feature type="transmembrane region" description="Helical" evidence="1">
    <location>
        <begin position="12"/>
        <end position="35"/>
    </location>
</feature>
<protein>
    <submittedName>
        <fullName evidence="2">Uncharacterized protein</fullName>
    </submittedName>
</protein>
<reference evidence="2" key="1">
    <citation type="submission" date="2021-09" db="EMBL/GenBank/DDBJ databases">
        <authorList>
            <consortium name="AG Swart"/>
            <person name="Singh M."/>
            <person name="Singh A."/>
            <person name="Seah K."/>
            <person name="Emmerich C."/>
        </authorList>
    </citation>
    <scope>NUCLEOTIDE SEQUENCE</scope>
    <source>
        <strain evidence="2">ATCC30299</strain>
    </source>
</reference>
<evidence type="ECO:0000313" key="2">
    <source>
        <dbReference type="EMBL" id="CAG9313297.1"/>
    </source>
</evidence>
<dbReference type="AlphaFoldDB" id="A0AAU9IJD3"/>
<keyword evidence="3" id="KW-1185">Reference proteome</keyword>
<gene>
    <name evidence="2" type="ORF">BSTOLATCC_MIC8570</name>
</gene>
<name>A0AAU9IJD3_9CILI</name>
<keyword evidence="1" id="KW-1133">Transmembrane helix</keyword>
<accession>A0AAU9IJD3</accession>
<evidence type="ECO:0000256" key="1">
    <source>
        <dbReference type="SAM" id="Phobius"/>
    </source>
</evidence>
<proteinExistence type="predicted"/>
<feature type="transmembrane region" description="Helical" evidence="1">
    <location>
        <begin position="41"/>
        <end position="63"/>
    </location>
</feature>
<comment type="caution">
    <text evidence="2">The sequence shown here is derived from an EMBL/GenBank/DDBJ whole genome shotgun (WGS) entry which is preliminary data.</text>
</comment>
<keyword evidence="1" id="KW-0812">Transmembrane</keyword>
<dbReference type="EMBL" id="CAJZBQ010000010">
    <property type="protein sequence ID" value="CAG9313297.1"/>
    <property type="molecule type" value="Genomic_DNA"/>
</dbReference>
<evidence type="ECO:0000313" key="3">
    <source>
        <dbReference type="Proteomes" id="UP001162131"/>
    </source>
</evidence>